<dbReference type="Pfam" id="PF03473">
    <property type="entry name" value="MOSC"/>
    <property type="match status" value="1"/>
</dbReference>
<dbReference type="PROSITE" id="PS51340">
    <property type="entry name" value="MOSC"/>
    <property type="match status" value="1"/>
</dbReference>
<gene>
    <name evidence="2" type="ORF">FQP34_14600</name>
</gene>
<name>A0A8B5XWV0_9BACI</name>
<evidence type="ECO:0000313" key="3">
    <source>
        <dbReference type="Proteomes" id="UP000317770"/>
    </source>
</evidence>
<comment type="caution">
    <text evidence="2">The sequence shown here is derived from an EMBL/GenBank/DDBJ whole genome shotgun (WGS) entry which is preliminary data.</text>
</comment>
<accession>A0A8B5XWV0</accession>
<dbReference type="GO" id="GO:0030151">
    <property type="term" value="F:molybdenum ion binding"/>
    <property type="evidence" value="ECO:0007669"/>
    <property type="project" value="InterPro"/>
</dbReference>
<evidence type="ECO:0000259" key="1">
    <source>
        <dbReference type="PROSITE" id="PS51340"/>
    </source>
</evidence>
<dbReference type="AlphaFoldDB" id="A0A8B5XWV0"/>
<organism evidence="2 3">
    <name type="scientific">Peribacillus simplex</name>
    <dbReference type="NCBI Taxonomy" id="1478"/>
    <lineage>
        <taxon>Bacteria</taxon>
        <taxon>Bacillati</taxon>
        <taxon>Bacillota</taxon>
        <taxon>Bacilli</taxon>
        <taxon>Bacillales</taxon>
        <taxon>Bacillaceae</taxon>
        <taxon>Peribacillus</taxon>
    </lineage>
</organism>
<dbReference type="PANTHER" id="PTHR30212">
    <property type="entry name" value="PROTEIN YIIM"/>
    <property type="match status" value="1"/>
</dbReference>
<dbReference type="InterPro" id="IPR052353">
    <property type="entry name" value="Benzoxazolinone_Detox_Enz"/>
</dbReference>
<dbReference type="InterPro" id="IPR005302">
    <property type="entry name" value="MoCF_Sase_C"/>
</dbReference>
<protein>
    <submittedName>
        <fullName evidence="2">MOSC domain-containing protein</fullName>
    </submittedName>
</protein>
<proteinExistence type="predicted"/>
<dbReference type="EMBL" id="VNKI01000007">
    <property type="protein sequence ID" value="TVX79423.1"/>
    <property type="molecule type" value="Genomic_DNA"/>
</dbReference>
<evidence type="ECO:0000313" key="2">
    <source>
        <dbReference type="EMBL" id="TVX79423.1"/>
    </source>
</evidence>
<dbReference type="Proteomes" id="UP000317770">
    <property type="component" value="Unassembled WGS sequence"/>
</dbReference>
<reference evidence="2 3" key="1">
    <citation type="submission" date="2019-07" db="EMBL/GenBank/DDBJ databases">
        <title>Genome assembly of Bacillus simplex strain GGC-P6A.</title>
        <authorList>
            <person name="Jennings M.E."/>
            <person name="Barton H.A."/>
        </authorList>
    </citation>
    <scope>NUCLEOTIDE SEQUENCE [LARGE SCALE GENOMIC DNA]</scope>
    <source>
        <strain evidence="2 3">GGC-P6A</strain>
    </source>
</reference>
<dbReference type="InterPro" id="IPR011037">
    <property type="entry name" value="Pyrv_Knase-like_insert_dom_sf"/>
</dbReference>
<dbReference type="GO" id="GO:0003824">
    <property type="term" value="F:catalytic activity"/>
    <property type="evidence" value="ECO:0007669"/>
    <property type="project" value="InterPro"/>
</dbReference>
<dbReference type="PANTHER" id="PTHR30212:SF2">
    <property type="entry name" value="PROTEIN YIIM"/>
    <property type="match status" value="1"/>
</dbReference>
<dbReference type="SUPFAM" id="SSF50800">
    <property type="entry name" value="PK beta-barrel domain-like"/>
    <property type="match status" value="1"/>
</dbReference>
<dbReference type="Gene3D" id="2.40.33.20">
    <property type="entry name" value="PK beta-barrel domain-like"/>
    <property type="match status" value="1"/>
</dbReference>
<feature type="domain" description="MOSC" evidence="1">
    <location>
        <begin position="36"/>
        <end position="170"/>
    </location>
</feature>
<dbReference type="GO" id="GO:0030170">
    <property type="term" value="F:pyridoxal phosphate binding"/>
    <property type="evidence" value="ECO:0007669"/>
    <property type="project" value="InterPro"/>
</dbReference>
<sequence length="222" mass="24982">MNGRCKMENGIIKSLHAGKPKHDIFSNIDIFSAMDKQAKDNVTVTKSGIIGDGVGNVKFHGGPDRALCFYPFEHYSLWNEKFSKKLDIPAFGENLTIAGMREETTYIGDIYQIGNVIVQINQGRIPCSTISHFNQEPKFLELVLKTSFTGYFARVLQEGTINKQNEIVLIDRLQEKISVHYAAEVILHKRDGLEGANALLTLDSLAEDWKQRILKRVQAAKD</sequence>